<dbReference type="PANTHER" id="PTHR47338">
    <property type="entry name" value="ZN(II)2CYS6 TRANSCRIPTION FACTOR (EUROFUNG)-RELATED"/>
    <property type="match status" value="1"/>
</dbReference>
<dbReference type="SMART" id="SM00066">
    <property type="entry name" value="GAL4"/>
    <property type="match status" value="1"/>
</dbReference>
<evidence type="ECO:0000313" key="8">
    <source>
        <dbReference type="EMBL" id="OAQ32431.1"/>
    </source>
</evidence>
<dbReference type="AlphaFoldDB" id="A0A197K6U4"/>
<evidence type="ECO:0000256" key="5">
    <source>
        <dbReference type="ARBA" id="ARBA00023242"/>
    </source>
</evidence>
<reference evidence="8 9" key="1">
    <citation type="submission" date="2016-05" db="EMBL/GenBank/DDBJ databases">
        <title>Genome sequencing reveals origins of a unique bacterial endosymbiosis in the earliest lineages of terrestrial Fungi.</title>
        <authorList>
            <consortium name="DOE Joint Genome Institute"/>
            <person name="Uehling J."/>
            <person name="Gryganskyi A."/>
            <person name="Hameed K."/>
            <person name="Tschaplinski T."/>
            <person name="Misztal P."/>
            <person name="Wu S."/>
            <person name="Desiro A."/>
            <person name="Vande Pol N."/>
            <person name="Du Z.-Y."/>
            <person name="Zienkiewicz A."/>
            <person name="Zienkiewicz K."/>
            <person name="Morin E."/>
            <person name="Tisserant E."/>
            <person name="Splivallo R."/>
            <person name="Hainaut M."/>
            <person name="Henrissat B."/>
            <person name="Ohm R."/>
            <person name="Kuo A."/>
            <person name="Yan J."/>
            <person name="Lipzen A."/>
            <person name="Nolan M."/>
            <person name="Labutti K."/>
            <person name="Barry K."/>
            <person name="Goldstein A."/>
            <person name="Labbe J."/>
            <person name="Schadt C."/>
            <person name="Tuskan G."/>
            <person name="Grigoriev I."/>
            <person name="Martin F."/>
            <person name="Vilgalys R."/>
            <person name="Bonito G."/>
        </authorList>
    </citation>
    <scope>NUCLEOTIDE SEQUENCE [LARGE SCALE GENOMIC DNA]</scope>
    <source>
        <strain evidence="8 9">AG-77</strain>
    </source>
</reference>
<dbReference type="STRING" id="1314771.A0A197K6U4"/>
<protein>
    <recommendedName>
        <fullName evidence="7">Zn(2)-C6 fungal-type domain-containing protein</fullName>
    </recommendedName>
</protein>
<name>A0A197K6U4_9FUNG</name>
<keyword evidence="4" id="KW-0804">Transcription</keyword>
<dbReference type="Pfam" id="PF04082">
    <property type="entry name" value="Fungal_trans"/>
    <property type="match status" value="1"/>
</dbReference>
<dbReference type="SUPFAM" id="SSF57701">
    <property type="entry name" value="Zn2/Cys6 DNA-binding domain"/>
    <property type="match status" value="1"/>
</dbReference>
<comment type="subcellular location">
    <subcellularLocation>
        <location evidence="1">Nucleus</location>
    </subcellularLocation>
</comment>
<feature type="region of interest" description="Disordered" evidence="6">
    <location>
        <begin position="641"/>
        <end position="675"/>
    </location>
</feature>
<feature type="compositionally biased region" description="Basic and acidic residues" evidence="6">
    <location>
        <begin position="660"/>
        <end position="675"/>
    </location>
</feature>
<dbReference type="Pfam" id="PF00172">
    <property type="entry name" value="Zn_clus"/>
    <property type="match status" value="1"/>
</dbReference>
<dbReference type="EMBL" id="KV442025">
    <property type="protein sequence ID" value="OAQ32431.1"/>
    <property type="molecule type" value="Genomic_DNA"/>
</dbReference>
<dbReference type="GO" id="GO:0008270">
    <property type="term" value="F:zinc ion binding"/>
    <property type="evidence" value="ECO:0007669"/>
    <property type="project" value="InterPro"/>
</dbReference>
<keyword evidence="3" id="KW-0805">Transcription regulation</keyword>
<accession>A0A197K6U4</accession>
<dbReference type="Proteomes" id="UP000078512">
    <property type="component" value="Unassembled WGS sequence"/>
</dbReference>
<evidence type="ECO:0000256" key="1">
    <source>
        <dbReference type="ARBA" id="ARBA00004123"/>
    </source>
</evidence>
<proteinExistence type="predicted"/>
<dbReference type="PANTHER" id="PTHR47338:SF5">
    <property type="entry name" value="ZN(II)2CYS6 TRANSCRIPTION FACTOR (EUROFUNG)"/>
    <property type="match status" value="1"/>
</dbReference>
<keyword evidence="2" id="KW-0479">Metal-binding</keyword>
<sequence length="785" mass="86688">MYATTNLFLHPNQLYFSSNQNQQQPPPPPTPTTTTTHHKRTYVTRACDHCRQRRAVCDNQKPKCSRCTKKKIDCTFLVPQRKRGPIAKTKGDSSLEPNQEQGLSVDLNYNNYNNYTQSCNNNTNNSNSNSHSNISSNNSNIDSDSSNTNNSSPSIIPLDIITNLSFDPSINNDNSGNNNTPSTVKDNVGLVLEIGHELEKDSEEKEDVESSLFRQFIRSPSGTPWPATNDPLESYYPSLASPVDLSYRQPHINDDIFSKPVVDHLVALFFEHCFQEFDLFSPLAFLRLYVQGAANPSLVDMFCGVGSRFSDHPAVAKNPPYTSGEPYVDRVKANMPELVLDASMDTIHILILLTFYEYSVGRHGLAYRIECLSAVIASDLRLFQYYQKPPTSASSSTPSSSVSSPSDFLHDSEADRVAIEIKIRTSTFLLISDLMSSAVSGLTPKFDHSTLRAANSSSDSSWWMERPQEPGGIPFEPVDDFSASILHKGMLRRPVSDLNGHLVMFMDLVNAVCAFVRTEYTLEKWKRHMHTETKGGSESRVSSGSGSNVLPELNADSVSMSVSMSLSSSSPAAGAAVGNQSETLRQIGSISVSKHHPHLQRQYLLNREPSSTATTFAPLSKTVTPVDNYSAILTTTADVFMPSTNPHPVRPPPSASPPRHVPDADTSPQRKSDLSEYTKLDSEVERWKAHLPLEFVPNHVKLSVFKADNKTLNAMEGVIFTDSMSGGAKMESLTTTSAAMVERTPLDKCTELANKISLMIDAFTTEQIKYKGHTFSLQVFLAATM</sequence>
<feature type="region of interest" description="Disordered" evidence="6">
    <location>
        <begin position="530"/>
        <end position="552"/>
    </location>
</feature>
<evidence type="ECO:0000256" key="3">
    <source>
        <dbReference type="ARBA" id="ARBA00023015"/>
    </source>
</evidence>
<dbReference type="GO" id="GO:0005634">
    <property type="term" value="C:nucleus"/>
    <property type="evidence" value="ECO:0007669"/>
    <property type="project" value="UniProtKB-SubCell"/>
</dbReference>
<organism evidence="8 9">
    <name type="scientific">Linnemannia elongata AG-77</name>
    <dbReference type="NCBI Taxonomy" id="1314771"/>
    <lineage>
        <taxon>Eukaryota</taxon>
        <taxon>Fungi</taxon>
        <taxon>Fungi incertae sedis</taxon>
        <taxon>Mucoromycota</taxon>
        <taxon>Mortierellomycotina</taxon>
        <taxon>Mortierellomycetes</taxon>
        <taxon>Mortierellales</taxon>
        <taxon>Mortierellaceae</taxon>
        <taxon>Linnemannia</taxon>
    </lineage>
</organism>
<dbReference type="PROSITE" id="PS50048">
    <property type="entry name" value="ZN2_CY6_FUNGAL_2"/>
    <property type="match status" value="1"/>
</dbReference>
<evidence type="ECO:0000256" key="4">
    <source>
        <dbReference type="ARBA" id="ARBA00023163"/>
    </source>
</evidence>
<dbReference type="GO" id="GO:0000981">
    <property type="term" value="F:DNA-binding transcription factor activity, RNA polymerase II-specific"/>
    <property type="evidence" value="ECO:0007669"/>
    <property type="project" value="InterPro"/>
</dbReference>
<dbReference type="OrthoDB" id="2260578at2759"/>
<dbReference type="CDD" id="cd00067">
    <property type="entry name" value="GAL4"/>
    <property type="match status" value="1"/>
</dbReference>
<feature type="compositionally biased region" description="Low complexity" evidence="6">
    <location>
        <begin position="538"/>
        <end position="547"/>
    </location>
</feature>
<feature type="region of interest" description="Disordered" evidence="6">
    <location>
        <begin position="17"/>
        <end position="38"/>
    </location>
</feature>
<dbReference type="InterPro" id="IPR036864">
    <property type="entry name" value="Zn2-C6_fun-type_DNA-bd_sf"/>
</dbReference>
<dbReference type="CDD" id="cd12148">
    <property type="entry name" value="fungal_TF_MHR"/>
    <property type="match status" value="1"/>
</dbReference>
<evidence type="ECO:0000259" key="7">
    <source>
        <dbReference type="PROSITE" id="PS50048"/>
    </source>
</evidence>
<evidence type="ECO:0000256" key="2">
    <source>
        <dbReference type="ARBA" id="ARBA00022723"/>
    </source>
</evidence>
<dbReference type="PROSITE" id="PS00463">
    <property type="entry name" value="ZN2_CY6_FUNGAL_1"/>
    <property type="match status" value="1"/>
</dbReference>
<dbReference type="InterPro" id="IPR001138">
    <property type="entry name" value="Zn2Cys6_DnaBD"/>
</dbReference>
<keyword evidence="5" id="KW-0539">Nucleus</keyword>
<evidence type="ECO:0000256" key="6">
    <source>
        <dbReference type="SAM" id="MobiDB-lite"/>
    </source>
</evidence>
<dbReference type="Gene3D" id="4.10.240.10">
    <property type="entry name" value="Zn(2)-C6 fungal-type DNA-binding domain"/>
    <property type="match status" value="1"/>
</dbReference>
<feature type="region of interest" description="Disordered" evidence="6">
    <location>
        <begin position="114"/>
        <end position="150"/>
    </location>
</feature>
<feature type="domain" description="Zn(2)-C6 fungal-type" evidence="7">
    <location>
        <begin position="46"/>
        <end position="76"/>
    </location>
</feature>
<gene>
    <name evidence="8" type="ORF">K457DRAFT_1886713</name>
</gene>
<dbReference type="InterPro" id="IPR050815">
    <property type="entry name" value="TF_fung"/>
</dbReference>
<dbReference type="InterPro" id="IPR007219">
    <property type="entry name" value="XnlR_reg_dom"/>
</dbReference>
<keyword evidence="9" id="KW-1185">Reference proteome</keyword>
<evidence type="ECO:0000313" key="9">
    <source>
        <dbReference type="Proteomes" id="UP000078512"/>
    </source>
</evidence>